<sequence length="107" mass="11958">MNTPFMKGSDTFKHNFLVKIPVQSKQRVPWPLNQKCRRTGCRSAAVMLSSAVSTSVGLFSFVLDFARFVLPTCQDGVLVEQCGSLCTVEKQEAVHMVGNWRSSFAER</sequence>
<evidence type="ECO:0000313" key="1">
    <source>
        <dbReference type="EMBL" id="KAK2562152.1"/>
    </source>
</evidence>
<protein>
    <submittedName>
        <fullName evidence="1">Uncharacterized protein</fullName>
    </submittedName>
</protein>
<accession>A0AAD9QJ12</accession>
<dbReference type="AlphaFoldDB" id="A0AAD9QJ12"/>
<organism evidence="1 2">
    <name type="scientific">Acropora cervicornis</name>
    <name type="common">Staghorn coral</name>
    <dbReference type="NCBI Taxonomy" id="6130"/>
    <lineage>
        <taxon>Eukaryota</taxon>
        <taxon>Metazoa</taxon>
        <taxon>Cnidaria</taxon>
        <taxon>Anthozoa</taxon>
        <taxon>Hexacorallia</taxon>
        <taxon>Scleractinia</taxon>
        <taxon>Astrocoeniina</taxon>
        <taxon>Acroporidae</taxon>
        <taxon>Acropora</taxon>
    </lineage>
</organism>
<proteinExistence type="predicted"/>
<keyword evidence="2" id="KW-1185">Reference proteome</keyword>
<reference evidence="1" key="1">
    <citation type="journal article" date="2023" name="G3 (Bethesda)">
        <title>Whole genome assembly and annotation of the endangered Caribbean coral Acropora cervicornis.</title>
        <authorList>
            <person name="Selwyn J.D."/>
            <person name="Vollmer S.V."/>
        </authorList>
    </citation>
    <scope>NUCLEOTIDE SEQUENCE</scope>
    <source>
        <strain evidence="1">K2</strain>
    </source>
</reference>
<dbReference type="EMBL" id="JARQWQ010000030">
    <property type="protein sequence ID" value="KAK2562152.1"/>
    <property type="molecule type" value="Genomic_DNA"/>
</dbReference>
<evidence type="ECO:0000313" key="2">
    <source>
        <dbReference type="Proteomes" id="UP001249851"/>
    </source>
</evidence>
<reference evidence="1" key="2">
    <citation type="journal article" date="2023" name="Science">
        <title>Genomic signatures of disease resistance in endangered staghorn corals.</title>
        <authorList>
            <person name="Vollmer S.V."/>
            <person name="Selwyn J.D."/>
            <person name="Despard B.A."/>
            <person name="Roesel C.L."/>
        </authorList>
    </citation>
    <scope>NUCLEOTIDE SEQUENCE</scope>
    <source>
        <strain evidence="1">K2</strain>
    </source>
</reference>
<comment type="caution">
    <text evidence="1">The sequence shown here is derived from an EMBL/GenBank/DDBJ whole genome shotgun (WGS) entry which is preliminary data.</text>
</comment>
<gene>
    <name evidence="1" type="ORF">P5673_014919</name>
</gene>
<dbReference type="Proteomes" id="UP001249851">
    <property type="component" value="Unassembled WGS sequence"/>
</dbReference>
<name>A0AAD9QJ12_ACRCE</name>